<dbReference type="InterPro" id="IPR030678">
    <property type="entry name" value="Peptide/Ni-bd"/>
</dbReference>
<dbReference type="Gene3D" id="3.40.190.10">
    <property type="entry name" value="Periplasmic binding protein-like II"/>
    <property type="match status" value="1"/>
</dbReference>
<dbReference type="InterPro" id="IPR039424">
    <property type="entry name" value="SBP_5"/>
</dbReference>
<keyword evidence="4 5" id="KW-0732">Signal</keyword>
<feature type="domain" description="Solute-binding protein family 5" evidence="6">
    <location>
        <begin position="77"/>
        <end position="434"/>
    </location>
</feature>
<dbReference type="EMBL" id="JAUIYO010000003">
    <property type="protein sequence ID" value="MFK2825367.1"/>
    <property type="molecule type" value="Genomic_DNA"/>
</dbReference>
<organism evidence="7 8">
    <name type="scientific">Bacillus lumedeiriae</name>
    <dbReference type="NCBI Taxonomy" id="3058829"/>
    <lineage>
        <taxon>Bacteria</taxon>
        <taxon>Bacillati</taxon>
        <taxon>Bacillota</taxon>
        <taxon>Bacilli</taxon>
        <taxon>Bacillales</taxon>
        <taxon>Bacillaceae</taxon>
        <taxon>Bacillus</taxon>
    </lineage>
</organism>
<keyword evidence="8" id="KW-1185">Reference proteome</keyword>
<accession>A0ABW8I7E1</accession>
<dbReference type="InterPro" id="IPR023765">
    <property type="entry name" value="SBP_5_CS"/>
</dbReference>
<dbReference type="InterPro" id="IPR000914">
    <property type="entry name" value="SBP_5_dom"/>
</dbReference>
<feature type="signal peptide" evidence="5">
    <location>
        <begin position="1"/>
        <end position="22"/>
    </location>
</feature>
<comment type="caution">
    <text evidence="7">The sequence shown here is derived from an EMBL/GenBank/DDBJ whole genome shotgun (WGS) entry which is preliminary data.</text>
</comment>
<evidence type="ECO:0000256" key="2">
    <source>
        <dbReference type="ARBA" id="ARBA00005695"/>
    </source>
</evidence>
<protein>
    <submittedName>
        <fullName evidence="7">ABC transporter substrate-binding protein</fullName>
    </submittedName>
</protein>
<dbReference type="PANTHER" id="PTHR30290:SF9">
    <property type="entry name" value="OLIGOPEPTIDE-BINDING PROTEIN APPA"/>
    <property type="match status" value="1"/>
</dbReference>
<evidence type="ECO:0000256" key="5">
    <source>
        <dbReference type="SAM" id="SignalP"/>
    </source>
</evidence>
<dbReference type="PIRSF" id="PIRSF002741">
    <property type="entry name" value="MppA"/>
    <property type="match status" value="1"/>
</dbReference>
<reference evidence="7 8" key="1">
    <citation type="submission" date="2023-07" db="EMBL/GenBank/DDBJ databases">
        <title>Bacillus lucianemedeirus sp. nov, a new species isolated from an immunobiological production facility.</title>
        <authorList>
            <person name="Costa L.V."/>
            <person name="Miranda R.V.S.L."/>
            <person name="Brandao M.L.L."/>
            <person name="Reis C.M.F."/>
            <person name="Frazao A.M."/>
            <person name="Cruz F.V."/>
            <person name="Baio P.V.P."/>
            <person name="Veras J.F.C."/>
            <person name="Ramos J.N."/>
            <person name="Vieira V."/>
        </authorList>
    </citation>
    <scope>NUCLEOTIDE SEQUENCE [LARGE SCALE GENOMIC DNA]</scope>
    <source>
        <strain evidence="7 8">B190/17</strain>
    </source>
</reference>
<dbReference type="PANTHER" id="PTHR30290">
    <property type="entry name" value="PERIPLASMIC BINDING COMPONENT OF ABC TRANSPORTER"/>
    <property type="match status" value="1"/>
</dbReference>
<dbReference type="PROSITE" id="PS51257">
    <property type="entry name" value="PROKAR_LIPOPROTEIN"/>
    <property type="match status" value="1"/>
</dbReference>
<evidence type="ECO:0000256" key="4">
    <source>
        <dbReference type="ARBA" id="ARBA00022729"/>
    </source>
</evidence>
<dbReference type="Pfam" id="PF00496">
    <property type="entry name" value="SBP_bac_5"/>
    <property type="match status" value="1"/>
</dbReference>
<keyword evidence="3" id="KW-0813">Transport</keyword>
<comment type="subcellular location">
    <subcellularLocation>
        <location evidence="1">Cell membrane</location>
        <topology evidence="1">Lipid-anchor</topology>
    </subcellularLocation>
</comment>
<dbReference type="Gene3D" id="3.90.76.10">
    <property type="entry name" value="Dipeptide-binding Protein, Domain 1"/>
    <property type="match status" value="1"/>
</dbReference>
<evidence type="ECO:0000256" key="1">
    <source>
        <dbReference type="ARBA" id="ARBA00004193"/>
    </source>
</evidence>
<dbReference type="CDD" id="cd08518">
    <property type="entry name" value="PBP2_NikA_DppA_OppA_like_19"/>
    <property type="match status" value="1"/>
</dbReference>
<evidence type="ECO:0000313" key="8">
    <source>
        <dbReference type="Proteomes" id="UP001619911"/>
    </source>
</evidence>
<feature type="chain" id="PRO_5046245297" evidence="5">
    <location>
        <begin position="23"/>
        <end position="524"/>
    </location>
</feature>
<dbReference type="Proteomes" id="UP001619911">
    <property type="component" value="Unassembled WGS sequence"/>
</dbReference>
<evidence type="ECO:0000313" key="7">
    <source>
        <dbReference type="EMBL" id="MFK2825367.1"/>
    </source>
</evidence>
<dbReference type="RefSeq" id="WP_404315874.1">
    <property type="nucleotide sequence ID" value="NZ_JAUIYO010000003.1"/>
</dbReference>
<sequence length="524" mass="59343">MNIKRAKSILLPLSVTSMILLAGCNSDQVPTTSSVITKQLVYGTEMEIEQVNPVLDENQEIDSLIFRGLTKPTETNEVAPDLAKAWDISPDHLIYTFTLRDDAKWEDGQPVTAEDVKFTLDKVRDPQTNTPIAGEFSEIKLVEVLKENEVKITLSNPFPPLLDKLKIGILPKHLLQNEDINTTDFNQHPVGNGPFKLKEWDRDHTITLVRNDNYYGTKPKLEEVVFTPIPDPNTRALQLKTGEIDLALMEPNQMKSVKKDEKFVVHTIPTADYRAVMYNFRQPLFKDAKVRQAMSFAIDREAIVKGMLFGKGEAAYGPLQKSWANAPQRERYAYHPEKAKALLEEAGWKKGSDGVLVKDGKRFEFELVSPITDPVRVSLANIVAQQMKPLGISVIPKPLDWNAIKIDEVDAFLIGWGSEFDPDDHTYRIFHSSQIGDGLYNMGAYRNAKIDELLTQARTADDQEKRKELYGQFQQELALDPSFNFLVYLDALYGVNKKVSGISNRTLGHHGFGVLWNIEEWDKQ</sequence>
<comment type="similarity">
    <text evidence="2">Belongs to the bacterial solute-binding protein 5 family.</text>
</comment>
<name>A0ABW8I7E1_9BACI</name>
<dbReference type="Gene3D" id="3.10.105.10">
    <property type="entry name" value="Dipeptide-binding Protein, Domain 3"/>
    <property type="match status" value="1"/>
</dbReference>
<dbReference type="SUPFAM" id="SSF53850">
    <property type="entry name" value="Periplasmic binding protein-like II"/>
    <property type="match status" value="1"/>
</dbReference>
<evidence type="ECO:0000256" key="3">
    <source>
        <dbReference type="ARBA" id="ARBA00022448"/>
    </source>
</evidence>
<dbReference type="PROSITE" id="PS01040">
    <property type="entry name" value="SBP_BACTERIAL_5"/>
    <property type="match status" value="1"/>
</dbReference>
<evidence type="ECO:0000259" key="6">
    <source>
        <dbReference type="Pfam" id="PF00496"/>
    </source>
</evidence>
<gene>
    <name evidence="7" type="ORF">QYG89_06655</name>
</gene>
<proteinExistence type="inferred from homology"/>